<comment type="subcellular location">
    <subcellularLocation>
        <location evidence="1">Cell membrane</location>
        <topology evidence="1">Multi-pass membrane protein</topology>
    </subcellularLocation>
</comment>
<feature type="transmembrane region" description="Helical" evidence="7">
    <location>
        <begin position="399"/>
        <end position="416"/>
    </location>
</feature>
<dbReference type="Proteomes" id="UP000184097">
    <property type="component" value="Unassembled WGS sequence"/>
</dbReference>
<protein>
    <submittedName>
        <fullName evidence="9">Carbon starvation protein</fullName>
    </submittedName>
</protein>
<dbReference type="PANTHER" id="PTHR30252:SF0">
    <property type="entry name" value="PEPTIDE TRANSPORTER CSTA"/>
    <property type="match status" value="1"/>
</dbReference>
<feature type="transmembrane region" description="Helical" evidence="7">
    <location>
        <begin position="539"/>
        <end position="563"/>
    </location>
</feature>
<feature type="transmembrane region" description="Helical" evidence="7">
    <location>
        <begin position="200"/>
        <end position="219"/>
    </location>
</feature>
<dbReference type="GO" id="GO:0005886">
    <property type="term" value="C:plasma membrane"/>
    <property type="evidence" value="ECO:0007669"/>
    <property type="project" value="UniProtKB-SubCell"/>
</dbReference>
<evidence type="ECO:0000256" key="5">
    <source>
        <dbReference type="ARBA" id="ARBA00022989"/>
    </source>
</evidence>
<feature type="transmembrane region" description="Helical" evidence="7">
    <location>
        <begin position="343"/>
        <end position="369"/>
    </location>
</feature>
<evidence type="ECO:0000256" key="7">
    <source>
        <dbReference type="SAM" id="Phobius"/>
    </source>
</evidence>
<feature type="transmembrane region" description="Helical" evidence="7">
    <location>
        <begin position="84"/>
        <end position="108"/>
    </location>
</feature>
<dbReference type="PANTHER" id="PTHR30252">
    <property type="entry name" value="INNER MEMBRANE PEPTIDE TRANSPORTER"/>
    <property type="match status" value="1"/>
</dbReference>
<sequence length="582" mass="61328">MNAAVLLIASAAVLVAGYVFYGGWLARQWGIDPKRKTPAHELKDGMDYVPAKTPVVMGHHFSSIAGAGPINGPIQAAVFGWVPVLLWVLIGGIFFGGVHDFGALFASLRHKGQSIGEIIDDTMGKTAKRLFLTFGYLTLLLVVAAFSSIVASTFGTTTAAGAAVEGATLAANESTAMISFLFIVLAIVFGFFVYRKNAPIVVASVVGCLGIIAIVAIGLNFHPISLTYNTWMWVVGAYILVASVTPVWILLQPRDYLSSFLLYFMIGAGLVAVIGAVLAGQGSFSVPAFGDATLKGTGVFTTGTAFPALFVTIACGAISGFHSLVSSGTSAKQLDNEKNAKPVAYGSMLIECLVAVISLCAIGFVWAAAADGTYASPTQVFAGGLSAMIATFAPGAQNIMYQMLILAVSVFCLTSLDTATRLARYMFQEFFLEQGQTAKDVTGYKKVLANPYVATVITVVLGVSLGMTGYSKIWPLFGAANQLLAAIGLLAVCTWLGAVGKNNKMFYIPMVFMLAVTVCSLVQTITAKMKAYVSGAADFWALIQSVIAVLLVVLSLVLAFIAAKTLIKQHQDKKNIKPEEAA</sequence>
<evidence type="ECO:0000256" key="6">
    <source>
        <dbReference type="ARBA" id="ARBA00023136"/>
    </source>
</evidence>
<dbReference type="GO" id="GO:0009267">
    <property type="term" value="P:cellular response to starvation"/>
    <property type="evidence" value="ECO:0007669"/>
    <property type="project" value="InterPro"/>
</dbReference>
<keyword evidence="5 7" id="KW-1133">Transmembrane helix</keyword>
<gene>
    <name evidence="9" type="ORF">SAMN02745247_01773</name>
</gene>
<proteinExistence type="inferred from homology"/>
<accession>A0A1M7SGV9</accession>
<dbReference type="EMBL" id="FRDH01000006">
    <property type="protein sequence ID" value="SHN57716.1"/>
    <property type="molecule type" value="Genomic_DNA"/>
</dbReference>
<keyword evidence="3" id="KW-1003">Cell membrane</keyword>
<feature type="domain" description="CstA N-terminal" evidence="8">
    <location>
        <begin position="375"/>
        <end position="519"/>
    </location>
</feature>
<feature type="transmembrane region" description="Helical" evidence="7">
    <location>
        <begin position="473"/>
        <end position="499"/>
    </location>
</feature>
<reference evidence="9 10" key="1">
    <citation type="submission" date="2016-12" db="EMBL/GenBank/DDBJ databases">
        <authorList>
            <person name="Song W.-J."/>
            <person name="Kurnit D.M."/>
        </authorList>
    </citation>
    <scope>NUCLEOTIDE SEQUENCE [LARGE SCALE GENOMIC DNA]</scope>
    <source>
        <strain evidence="9 10">DSM 14810</strain>
    </source>
</reference>
<organism evidence="9 10">
    <name type="scientific">Butyrivibrio hungatei DSM 14810</name>
    <dbReference type="NCBI Taxonomy" id="1121132"/>
    <lineage>
        <taxon>Bacteria</taxon>
        <taxon>Bacillati</taxon>
        <taxon>Bacillota</taxon>
        <taxon>Clostridia</taxon>
        <taxon>Lachnospirales</taxon>
        <taxon>Lachnospiraceae</taxon>
        <taxon>Butyrivibrio</taxon>
    </lineage>
</organism>
<feature type="transmembrane region" description="Helical" evidence="7">
    <location>
        <begin position="129"/>
        <end position="154"/>
    </location>
</feature>
<evidence type="ECO:0000256" key="1">
    <source>
        <dbReference type="ARBA" id="ARBA00004651"/>
    </source>
</evidence>
<evidence type="ECO:0000256" key="4">
    <source>
        <dbReference type="ARBA" id="ARBA00022692"/>
    </source>
</evidence>
<comment type="similarity">
    <text evidence="2">Belongs to the peptide transporter carbon starvation (CstA) (TC 2.A.114) family.</text>
</comment>
<evidence type="ECO:0000256" key="3">
    <source>
        <dbReference type="ARBA" id="ARBA00022475"/>
    </source>
</evidence>
<evidence type="ECO:0000313" key="10">
    <source>
        <dbReference type="Proteomes" id="UP000184097"/>
    </source>
</evidence>
<keyword evidence="6 7" id="KW-0472">Membrane</keyword>
<dbReference type="InterPro" id="IPR003706">
    <property type="entry name" value="CstA_N"/>
</dbReference>
<evidence type="ECO:0000256" key="2">
    <source>
        <dbReference type="ARBA" id="ARBA00007755"/>
    </source>
</evidence>
<dbReference type="RefSeq" id="WP_072703027.1">
    <property type="nucleotide sequence ID" value="NZ_FRDH01000006.1"/>
</dbReference>
<feature type="transmembrane region" description="Helical" evidence="7">
    <location>
        <begin position="174"/>
        <end position="193"/>
    </location>
</feature>
<feature type="transmembrane region" description="Helical" evidence="7">
    <location>
        <begin position="260"/>
        <end position="279"/>
    </location>
</feature>
<feature type="transmembrane region" description="Helical" evidence="7">
    <location>
        <begin position="231"/>
        <end position="251"/>
    </location>
</feature>
<feature type="domain" description="CstA N-terminal" evidence="8">
    <location>
        <begin position="2"/>
        <end position="364"/>
    </location>
</feature>
<evidence type="ECO:0000313" key="9">
    <source>
        <dbReference type="EMBL" id="SHN57716.1"/>
    </source>
</evidence>
<feature type="transmembrane region" description="Helical" evidence="7">
    <location>
        <begin position="506"/>
        <end position="527"/>
    </location>
</feature>
<dbReference type="InterPro" id="IPR051605">
    <property type="entry name" value="CstA"/>
</dbReference>
<dbReference type="AlphaFoldDB" id="A0A1M7SGV9"/>
<name>A0A1M7SGV9_9FIRM</name>
<feature type="transmembrane region" description="Helical" evidence="7">
    <location>
        <begin position="447"/>
        <end position="467"/>
    </location>
</feature>
<evidence type="ECO:0000259" key="8">
    <source>
        <dbReference type="Pfam" id="PF02554"/>
    </source>
</evidence>
<dbReference type="Pfam" id="PF02554">
    <property type="entry name" value="CstA"/>
    <property type="match status" value="2"/>
</dbReference>
<keyword evidence="4 7" id="KW-0812">Transmembrane</keyword>
<feature type="transmembrane region" description="Helical" evidence="7">
    <location>
        <begin position="299"/>
        <end position="322"/>
    </location>
</feature>